<dbReference type="EMBL" id="BARV01032609">
    <property type="protein sequence ID" value="GAI35986.1"/>
    <property type="molecule type" value="Genomic_DNA"/>
</dbReference>
<organism evidence="1">
    <name type="scientific">marine sediment metagenome</name>
    <dbReference type="NCBI Taxonomy" id="412755"/>
    <lineage>
        <taxon>unclassified sequences</taxon>
        <taxon>metagenomes</taxon>
        <taxon>ecological metagenomes</taxon>
    </lineage>
</organism>
<comment type="caution">
    <text evidence="1">The sequence shown here is derived from an EMBL/GenBank/DDBJ whole genome shotgun (WGS) entry which is preliminary data.</text>
</comment>
<accession>X1P0N1</accession>
<dbReference type="AlphaFoldDB" id="X1P0N1"/>
<evidence type="ECO:0000313" key="1">
    <source>
        <dbReference type="EMBL" id="GAI35986.1"/>
    </source>
</evidence>
<sequence>MKLKVWFAETRPQFLLLSVVLAFLGVADGALAISILPPFRKPVSRRRSA</sequence>
<gene>
    <name evidence="1" type="ORF">S06H3_51401</name>
</gene>
<name>X1P0N1_9ZZZZ</name>
<proteinExistence type="predicted"/>
<reference evidence="1" key="1">
    <citation type="journal article" date="2014" name="Front. Microbiol.">
        <title>High frequency of phylogenetically diverse reductive dehalogenase-homologous genes in deep subseafloor sedimentary metagenomes.</title>
        <authorList>
            <person name="Kawai M."/>
            <person name="Futagami T."/>
            <person name="Toyoda A."/>
            <person name="Takaki Y."/>
            <person name="Nishi S."/>
            <person name="Hori S."/>
            <person name="Arai W."/>
            <person name="Tsubouchi T."/>
            <person name="Morono Y."/>
            <person name="Uchiyama I."/>
            <person name="Ito T."/>
            <person name="Fujiyama A."/>
            <person name="Inagaki F."/>
            <person name="Takami H."/>
        </authorList>
    </citation>
    <scope>NUCLEOTIDE SEQUENCE</scope>
    <source>
        <strain evidence="1">Expedition CK06-06</strain>
    </source>
</reference>
<protein>
    <submittedName>
        <fullName evidence="1">Uncharacterized protein</fullName>
    </submittedName>
</protein>